<comment type="caution">
    <text evidence="6">The sequence shown here is derived from an EMBL/GenBank/DDBJ whole genome shotgun (WGS) entry which is preliminary data.</text>
</comment>
<reference evidence="6 7" key="1">
    <citation type="journal article" date="2020" name="Cell">
        <title>Large-Scale Comparative Analyses of Tick Genomes Elucidate Their Genetic Diversity and Vector Capacities.</title>
        <authorList>
            <consortium name="Tick Genome and Microbiome Consortium (TIGMIC)"/>
            <person name="Jia N."/>
            <person name="Wang J."/>
            <person name="Shi W."/>
            <person name="Du L."/>
            <person name="Sun Y."/>
            <person name="Zhan W."/>
            <person name="Jiang J.F."/>
            <person name="Wang Q."/>
            <person name="Zhang B."/>
            <person name="Ji P."/>
            <person name="Bell-Sakyi L."/>
            <person name="Cui X.M."/>
            <person name="Yuan T.T."/>
            <person name="Jiang B.G."/>
            <person name="Yang W.F."/>
            <person name="Lam T.T."/>
            <person name="Chang Q.C."/>
            <person name="Ding S.J."/>
            <person name="Wang X.J."/>
            <person name="Zhu J.G."/>
            <person name="Ruan X.D."/>
            <person name="Zhao L."/>
            <person name="Wei J.T."/>
            <person name="Ye R.Z."/>
            <person name="Que T.C."/>
            <person name="Du C.H."/>
            <person name="Zhou Y.H."/>
            <person name="Cheng J.X."/>
            <person name="Dai P.F."/>
            <person name="Guo W.B."/>
            <person name="Han X.H."/>
            <person name="Huang E.J."/>
            <person name="Li L.F."/>
            <person name="Wei W."/>
            <person name="Gao Y.C."/>
            <person name="Liu J.Z."/>
            <person name="Shao H.Z."/>
            <person name="Wang X."/>
            <person name="Wang C.C."/>
            <person name="Yang T.C."/>
            <person name="Huo Q.B."/>
            <person name="Li W."/>
            <person name="Chen H.Y."/>
            <person name="Chen S.E."/>
            <person name="Zhou L.G."/>
            <person name="Ni X.B."/>
            <person name="Tian J.H."/>
            <person name="Sheng Y."/>
            <person name="Liu T."/>
            <person name="Pan Y.S."/>
            <person name="Xia L.Y."/>
            <person name="Li J."/>
            <person name="Zhao F."/>
            <person name="Cao W.C."/>
        </authorList>
    </citation>
    <scope>NUCLEOTIDE SEQUENCE [LARGE SCALE GENOMIC DNA]</scope>
    <source>
        <strain evidence="6">HaeL-2018</strain>
    </source>
</reference>
<name>A0A9J6F716_HAELO</name>
<keyword evidence="1" id="KW-0479">Metal-binding</keyword>
<evidence type="ECO:0000256" key="2">
    <source>
        <dbReference type="ARBA" id="ARBA00022771"/>
    </source>
</evidence>
<dbReference type="OMA" id="QLYVILV"/>
<accession>A0A9J6F716</accession>
<dbReference type="Proteomes" id="UP000821853">
    <property type="component" value="Chromosome 1"/>
</dbReference>
<feature type="domain" description="MULE transposase" evidence="5">
    <location>
        <begin position="184"/>
        <end position="281"/>
    </location>
</feature>
<dbReference type="AlphaFoldDB" id="A0A9J6F716"/>
<dbReference type="EMBL" id="JABSTR010000001">
    <property type="protein sequence ID" value="KAH9360870.1"/>
    <property type="molecule type" value="Genomic_DNA"/>
</dbReference>
<evidence type="ECO:0000256" key="1">
    <source>
        <dbReference type="ARBA" id="ARBA00022723"/>
    </source>
</evidence>
<keyword evidence="7" id="KW-1185">Reference proteome</keyword>
<feature type="domain" description="FLYWCH-type" evidence="4">
    <location>
        <begin position="4"/>
        <end position="62"/>
    </location>
</feature>
<dbReference type="InterPro" id="IPR018289">
    <property type="entry name" value="MULE_transposase_dom"/>
</dbReference>
<dbReference type="GO" id="GO:0008270">
    <property type="term" value="F:zinc ion binding"/>
    <property type="evidence" value="ECO:0007669"/>
    <property type="project" value="UniProtKB-KW"/>
</dbReference>
<organism evidence="6 7">
    <name type="scientific">Haemaphysalis longicornis</name>
    <name type="common">Bush tick</name>
    <dbReference type="NCBI Taxonomy" id="44386"/>
    <lineage>
        <taxon>Eukaryota</taxon>
        <taxon>Metazoa</taxon>
        <taxon>Ecdysozoa</taxon>
        <taxon>Arthropoda</taxon>
        <taxon>Chelicerata</taxon>
        <taxon>Arachnida</taxon>
        <taxon>Acari</taxon>
        <taxon>Parasitiformes</taxon>
        <taxon>Ixodida</taxon>
        <taxon>Ixodoidea</taxon>
        <taxon>Ixodidae</taxon>
        <taxon>Haemaphysalinae</taxon>
        <taxon>Haemaphysalis</taxon>
    </lineage>
</organism>
<proteinExistence type="predicted"/>
<evidence type="ECO:0000259" key="4">
    <source>
        <dbReference type="Pfam" id="PF04500"/>
    </source>
</evidence>
<evidence type="ECO:0000313" key="6">
    <source>
        <dbReference type="EMBL" id="KAH9360870.1"/>
    </source>
</evidence>
<keyword evidence="3" id="KW-0862">Zinc</keyword>
<gene>
    <name evidence="6" type="ORF">HPB48_009336</name>
</gene>
<dbReference type="PANTHER" id="PTHR47160:SF10">
    <property type="entry name" value="MULE TRANSPOSASE DOMAIN-CONTAINING PROTEIN"/>
    <property type="match status" value="1"/>
</dbReference>
<dbReference type="Pfam" id="PF04500">
    <property type="entry name" value="FLYWCH"/>
    <property type="match status" value="1"/>
</dbReference>
<dbReference type="VEuPathDB" id="VectorBase:HLOH_046513"/>
<dbReference type="InterPro" id="IPR007588">
    <property type="entry name" value="Znf_FLYWCH"/>
</dbReference>
<dbReference type="OrthoDB" id="6500349at2759"/>
<keyword evidence="2" id="KW-0863">Zinc-finger</keyword>
<sequence length="479" mass="53381">MEVITSNKGQRKLCFEGFMYTRHKEVAAGFRWRCVRRAKGCKGSVITVEGTEDVTMSSDHDHPPSTSSINVAKARLRMKTTALISSENPAKVVSQATQQLTAEEKVMLKSEDSMKRAIRQQRCISHPPTPSSLRDLQIVGPWTLTGGIAPEKFLIHDNGPDSDSRLLIFATVPCLRLLSESAIWFMDGNFDQAPKGFLQLYVILVPLGEGTVSVAYAFMTRKTQEAYEELLTAIISECASLGLHPAPDVVITDFEKGAMNAVKTVLGEDTQTKACFFHLCQSTWRKVQELGLVSSYREDDSFRTFVGMLNALAFLPVDDVEDGMQLLRALMPSVAGDLTEYFDSTYVSGSFRRLTRPDGGLHLRRLPPRFPCDEWNVHEATVEDSHRTNNNCEAWNRRFSSLVGHSHPSVWKAIEVLRCEVSSVAAKIAQEAVGAPPKKRTASSQVQMQRRLQALCAGYTQGTKTMEQFLRGVSHTIRF</sequence>
<evidence type="ECO:0000313" key="7">
    <source>
        <dbReference type="Proteomes" id="UP000821853"/>
    </source>
</evidence>
<evidence type="ECO:0008006" key="8">
    <source>
        <dbReference type="Google" id="ProtNLM"/>
    </source>
</evidence>
<dbReference type="Pfam" id="PF10551">
    <property type="entry name" value="MULE"/>
    <property type="match status" value="1"/>
</dbReference>
<evidence type="ECO:0000256" key="3">
    <source>
        <dbReference type="ARBA" id="ARBA00022833"/>
    </source>
</evidence>
<dbReference type="PANTHER" id="PTHR47160">
    <property type="entry name" value="PUTATIVE-RELATED"/>
    <property type="match status" value="1"/>
</dbReference>
<dbReference type="Gene3D" id="2.20.25.240">
    <property type="match status" value="1"/>
</dbReference>
<evidence type="ECO:0000259" key="5">
    <source>
        <dbReference type="Pfam" id="PF10551"/>
    </source>
</evidence>
<protein>
    <recommendedName>
        <fullName evidence="8">MULE transposase domain-containing protein</fullName>
    </recommendedName>
</protein>